<comment type="pathway">
    <text evidence="2">Phospholipid metabolism; phosphatidylcholine biosynthesis.</text>
</comment>
<evidence type="ECO:0000256" key="8">
    <source>
        <dbReference type="ARBA" id="ARBA00022692"/>
    </source>
</evidence>
<accession>A0A0A9Z3P9</accession>
<evidence type="ECO:0000256" key="7">
    <source>
        <dbReference type="ARBA" id="ARBA00022691"/>
    </source>
</evidence>
<evidence type="ECO:0000256" key="11">
    <source>
        <dbReference type="ARBA" id="ARBA00023098"/>
    </source>
</evidence>
<dbReference type="PANTHER" id="PTHR15458:SF5">
    <property type="entry name" value="PHOSPHATIDYLETHANOLAMINE N-METHYLTRANSFERASE"/>
    <property type="match status" value="1"/>
</dbReference>
<protein>
    <recommendedName>
        <fullName evidence="15">phosphatidyl-N-methylethanolamine N-methyltransferase</fullName>
        <ecNumber evidence="15">2.1.1.71</ecNumber>
    </recommendedName>
</protein>
<organism evidence="16">
    <name type="scientific">Lygus hesperus</name>
    <name type="common">Western plant bug</name>
    <dbReference type="NCBI Taxonomy" id="30085"/>
    <lineage>
        <taxon>Eukaryota</taxon>
        <taxon>Metazoa</taxon>
        <taxon>Ecdysozoa</taxon>
        <taxon>Arthropoda</taxon>
        <taxon>Hexapoda</taxon>
        <taxon>Insecta</taxon>
        <taxon>Pterygota</taxon>
        <taxon>Neoptera</taxon>
        <taxon>Paraneoptera</taxon>
        <taxon>Hemiptera</taxon>
        <taxon>Heteroptera</taxon>
        <taxon>Panheteroptera</taxon>
        <taxon>Cimicomorpha</taxon>
        <taxon>Miridae</taxon>
        <taxon>Mirini</taxon>
        <taxon>Lygus</taxon>
    </lineage>
</organism>
<keyword evidence="9" id="KW-0256">Endoplasmic reticulum</keyword>
<dbReference type="GO" id="GO:0006656">
    <property type="term" value="P:phosphatidylcholine biosynthetic process"/>
    <property type="evidence" value="ECO:0007669"/>
    <property type="project" value="UniProtKB-UniPathway"/>
</dbReference>
<keyword evidence="6" id="KW-0808">Transferase</keyword>
<dbReference type="InterPro" id="IPR024960">
    <property type="entry name" value="PEMT/MFAP"/>
</dbReference>
<dbReference type="GO" id="GO:0005789">
    <property type="term" value="C:endoplasmic reticulum membrane"/>
    <property type="evidence" value="ECO:0007669"/>
    <property type="project" value="UniProtKB-SubCell"/>
</dbReference>
<dbReference type="Pfam" id="PF04191">
    <property type="entry name" value="PEMT"/>
    <property type="match status" value="1"/>
</dbReference>
<keyword evidence="8" id="KW-0812">Transmembrane</keyword>
<keyword evidence="10" id="KW-1133">Transmembrane helix</keyword>
<evidence type="ECO:0000256" key="3">
    <source>
        <dbReference type="ARBA" id="ARBA00005189"/>
    </source>
</evidence>
<keyword evidence="12" id="KW-0472">Membrane</keyword>
<proteinExistence type="predicted"/>
<dbReference type="EC" id="2.1.1.71" evidence="15"/>
<evidence type="ECO:0000256" key="14">
    <source>
        <dbReference type="ARBA" id="ARBA00023264"/>
    </source>
</evidence>
<keyword evidence="5" id="KW-0489">Methyltransferase</keyword>
<keyword evidence="11" id="KW-0443">Lipid metabolism</keyword>
<evidence type="ECO:0000256" key="12">
    <source>
        <dbReference type="ARBA" id="ARBA00023136"/>
    </source>
</evidence>
<evidence type="ECO:0000256" key="6">
    <source>
        <dbReference type="ARBA" id="ARBA00022679"/>
    </source>
</evidence>
<dbReference type="GO" id="GO:0032259">
    <property type="term" value="P:methylation"/>
    <property type="evidence" value="ECO:0007669"/>
    <property type="project" value="UniProtKB-KW"/>
</dbReference>
<reference evidence="16" key="2">
    <citation type="submission" date="2014-07" db="EMBL/GenBank/DDBJ databases">
        <authorList>
            <person name="Hull J."/>
        </authorList>
    </citation>
    <scope>NUCLEOTIDE SEQUENCE</scope>
</reference>
<evidence type="ECO:0000313" key="16">
    <source>
        <dbReference type="EMBL" id="JAG36440.1"/>
    </source>
</evidence>
<evidence type="ECO:0000256" key="15">
    <source>
        <dbReference type="ARBA" id="ARBA00034137"/>
    </source>
</evidence>
<evidence type="ECO:0000256" key="5">
    <source>
        <dbReference type="ARBA" id="ARBA00022603"/>
    </source>
</evidence>
<evidence type="ECO:0000256" key="10">
    <source>
        <dbReference type="ARBA" id="ARBA00022989"/>
    </source>
</evidence>
<dbReference type="InterPro" id="IPR007318">
    <property type="entry name" value="Phopholipid_MeTrfase"/>
</dbReference>
<dbReference type="AlphaFoldDB" id="A0A0A9Z3P9"/>
<evidence type="ECO:0000256" key="4">
    <source>
        <dbReference type="ARBA" id="ARBA00022516"/>
    </source>
</evidence>
<dbReference type="Gene3D" id="1.20.120.1630">
    <property type="match status" value="1"/>
</dbReference>
<sequence>MQANAHVRLLPATLPFCASVPSRLSDFYASHLPQLCKGIGLALLATGTSLVASAFARLGIVNTYLGDYFGFTMDKKVTAFPFNVLNSPMYTGASLNFFGAAVR</sequence>
<keyword evidence="4" id="KW-0444">Lipid biosynthesis</keyword>
<evidence type="ECO:0000256" key="13">
    <source>
        <dbReference type="ARBA" id="ARBA00023209"/>
    </source>
</evidence>
<dbReference type="GO" id="GO:0000773">
    <property type="term" value="F:phosphatidyl-N-methylethanolamine N-methyltransferase activity"/>
    <property type="evidence" value="ECO:0007669"/>
    <property type="project" value="UniProtKB-EC"/>
</dbReference>
<name>A0A0A9Z3P9_LYGHE</name>
<dbReference type="UniPathway" id="UPA00753"/>
<evidence type="ECO:0000256" key="2">
    <source>
        <dbReference type="ARBA" id="ARBA00004969"/>
    </source>
</evidence>
<keyword evidence="13" id="KW-0594">Phospholipid biosynthesis</keyword>
<gene>
    <name evidence="16" type="primary">OPI3_1</name>
    <name evidence="16" type="ORF">CM83_69199</name>
</gene>
<comment type="subcellular location">
    <subcellularLocation>
        <location evidence="1">Endoplasmic reticulum membrane</location>
        <topology evidence="1">Multi-pass membrane protein</topology>
    </subcellularLocation>
</comment>
<evidence type="ECO:0000256" key="9">
    <source>
        <dbReference type="ARBA" id="ARBA00022824"/>
    </source>
</evidence>
<reference evidence="16" key="1">
    <citation type="journal article" date="2014" name="PLoS ONE">
        <title>Transcriptome-Based Identification of ABC Transporters in the Western Tarnished Plant Bug Lygus hesperus.</title>
        <authorList>
            <person name="Hull J.J."/>
            <person name="Chaney K."/>
            <person name="Geib S.M."/>
            <person name="Fabrick J.A."/>
            <person name="Brent C.S."/>
            <person name="Walsh D."/>
            <person name="Lavine L.C."/>
        </authorList>
    </citation>
    <scope>NUCLEOTIDE SEQUENCE</scope>
</reference>
<keyword evidence="7" id="KW-0949">S-adenosyl-L-methionine</keyword>
<evidence type="ECO:0000256" key="1">
    <source>
        <dbReference type="ARBA" id="ARBA00004477"/>
    </source>
</evidence>
<keyword evidence="14" id="KW-1208">Phospholipid metabolism</keyword>
<comment type="pathway">
    <text evidence="3">Lipid metabolism.</text>
</comment>
<dbReference type="PANTHER" id="PTHR15458">
    <property type="entry name" value="PHOSPHATIDYLETHANOLAMINE N-METHYLTRANSFERASE"/>
    <property type="match status" value="1"/>
</dbReference>
<dbReference type="EMBL" id="GBHO01007164">
    <property type="protein sequence ID" value="JAG36440.1"/>
    <property type="molecule type" value="Transcribed_RNA"/>
</dbReference>